<evidence type="ECO:0000256" key="2">
    <source>
        <dbReference type="ARBA" id="ARBA00004413"/>
    </source>
</evidence>
<keyword evidence="6 11" id="KW-0653">Protein transport</keyword>
<dbReference type="FunFam" id="2.60.40.1230:FF:000003">
    <property type="entry name" value="AP-2 complex subunit alpha"/>
    <property type="match status" value="1"/>
</dbReference>
<keyword evidence="4" id="KW-1003">Cell membrane</keyword>
<evidence type="ECO:0000256" key="1">
    <source>
        <dbReference type="ARBA" id="ARBA00004277"/>
    </source>
</evidence>
<dbReference type="Gene3D" id="3.30.310.10">
    <property type="entry name" value="TATA-Binding Protein"/>
    <property type="match status" value="1"/>
</dbReference>
<feature type="region of interest" description="Disordered" evidence="13">
    <location>
        <begin position="622"/>
        <end position="666"/>
    </location>
</feature>
<dbReference type="PIRSF" id="PIRSF037091">
    <property type="entry name" value="AP2_complex_alpha"/>
    <property type="match status" value="1"/>
</dbReference>
<proteinExistence type="evidence at transcript level"/>
<dbReference type="SMART" id="SM00809">
    <property type="entry name" value="Alpha_adaptinC2"/>
    <property type="match status" value="1"/>
</dbReference>
<evidence type="ECO:0000256" key="4">
    <source>
        <dbReference type="ARBA" id="ARBA00022475"/>
    </source>
</evidence>
<sequence>MPAVRGDGMRGLAVFISDIRNCKSKEAEIKRINKELANIRSKFKGDKTLDGYQKKKYVCKLLFIFLLGHDIDFGHMEAVNLLSSNKYTEKQIGYLFISVLVNTNSDLIRLIIQSIKNDLASRNPIHVNLALQCIANIGSKEMAETFGTEIPKLLVSGDTMDVVKQSAALCLLRLLRTSPEIIPSGEWTSRIIHLLNDQHLGVVTAAASLIEALVKRNTDEYKGCVSLAVSRLSRIVTASYTDLQDYTYYFVPAPWLSVKLLRLLQNYPPPEDAGVRGRLTECLETILNKAQEPPKSKKVQHSNAKNAVLFEAISLIIHADSDATLLVRGCNQLGQFLSHRETNLRYLALESLCLLATSEFSHDSVKKHQETVINALKTERDVSVRQRAVDLLYAMCDKSNAEEIVQEMLNYLETADYSIREEMVLKVAILAEKYATDYTWYVDVILNLIRIAGDYVSDEVWFRVIQIVINRDDVQGYAAKTVFEALQAPACHENMVKVGSYVLGEFGNLIAGDQRSSPAVQFQLLHSKYHLCSPTTRGLLLTTYVKFVNLFPEIKTLIQDVFKADNNLRSADAELQQRASEYLQLSIVASADVLATVLEEMPPFPERESSILAILKKKKPGRVTEPGVAGEGATPKERKSPALNNSTGANHSGHNNSGSSQQSADLLGLASPSSVPASSAATAGGNSSLVDVLADVFTATSPPTNGFGASFTPIDNLKKFSCKNNGVLFENDLLQIGVKSEFRQNLGRIALYFGNKTSFALQGFSSSIGTPGDLGTKVVVQVKPVEPTVDAGAQIQQLVNVECVDEFVDYATLTILFLYNGVQQRLSLKLPLTINKFFEPTEMNSEAFFSRWKNLSGTNQEAQKIFQASQPIDATHIRTKLSGTGMKLLDGIDPNPENYVCAGIIHTRTQQIGCLLRLEPNRQAQMYRLTIRSSKDSVAKQICDLLCEQF</sequence>
<dbReference type="InterPro" id="IPR012295">
    <property type="entry name" value="TBP_dom_sf"/>
</dbReference>
<dbReference type="InterPro" id="IPR009028">
    <property type="entry name" value="Coatomer/calthrin_app_sub_C"/>
</dbReference>
<dbReference type="InterPro" id="IPR003164">
    <property type="entry name" value="Clathrin_a-adaptin_app_sub_C"/>
</dbReference>
<dbReference type="GO" id="GO:0035615">
    <property type="term" value="F:clathrin adaptor activity"/>
    <property type="evidence" value="ECO:0007669"/>
    <property type="project" value="InterPro"/>
</dbReference>
<name>A0A4Y7LM50_9CRUS</name>
<dbReference type="SUPFAM" id="SSF48371">
    <property type="entry name" value="ARM repeat"/>
    <property type="match status" value="1"/>
</dbReference>
<evidence type="ECO:0000259" key="14">
    <source>
        <dbReference type="SMART" id="SM00809"/>
    </source>
</evidence>
<dbReference type="FunFam" id="1.25.10.10:FF:000020">
    <property type="entry name" value="AP-2 complex subunit alpha"/>
    <property type="match status" value="1"/>
</dbReference>
<comment type="function">
    <text evidence="11">Adaptins are components of the adaptor complexes which link clathrin to receptors in coated vesicles. Clathrin-associated protein complexes are believed to interact with the cytoplasmic tails of membrane proteins, leading to their selection and concentration.</text>
</comment>
<organism evidence="15">
    <name type="scientific">Eubosmina coregoni</name>
    <dbReference type="NCBI Taxonomy" id="186181"/>
    <lineage>
        <taxon>Eukaryota</taxon>
        <taxon>Metazoa</taxon>
        <taxon>Ecdysozoa</taxon>
        <taxon>Arthropoda</taxon>
        <taxon>Crustacea</taxon>
        <taxon>Branchiopoda</taxon>
        <taxon>Diplostraca</taxon>
        <taxon>Cladocera</taxon>
        <taxon>Anomopoda</taxon>
        <taxon>Bosminidae</taxon>
        <taxon>Eubosmina</taxon>
    </lineage>
</organism>
<accession>A0A4Y7LM50</accession>
<evidence type="ECO:0000256" key="3">
    <source>
        <dbReference type="ARBA" id="ARBA00022448"/>
    </source>
</evidence>
<keyword evidence="7 11" id="KW-0472">Membrane</keyword>
<evidence type="ECO:0000256" key="13">
    <source>
        <dbReference type="SAM" id="MobiDB-lite"/>
    </source>
</evidence>
<keyword evidence="8 11" id="KW-0168">Coated pit</keyword>
<dbReference type="GO" id="GO:0030122">
    <property type="term" value="C:AP-2 adaptor complex"/>
    <property type="evidence" value="ECO:0007669"/>
    <property type="project" value="InterPro"/>
</dbReference>
<comment type="subcellular location">
    <subcellularLocation>
        <location evidence="2">Cell membrane</location>
        <topology evidence="2">Peripheral membrane protein</topology>
        <orientation evidence="2">Cytoplasmic side</orientation>
    </subcellularLocation>
    <subcellularLocation>
        <location evidence="1">Membrane</location>
        <location evidence="1">Coated pit</location>
        <topology evidence="1">Peripheral membrane protein</topology>
        <orientation evidence="1">Cytoplasmic side</orientation>
    </subcellularLocation>
</comment>
<dbReference type="InterPro" id="IPR017104">
    <property type="entry name" value="AP2_complex_asu"/>
</dbReference>
<dbReference type="Pfam" id="PF02296">
    <property type="entry name" value="Alpha_adaptin_C"/>
    <property type="match status" value="1"/>
</dbReference>
<protein>
    <recommendedName>
        <fullName evidence="10 11">AP-2 complex subunit alpha</fullName>
    </recommendedName>
</protein>
<dbReference type="SUPFAM" id="SSF49348">
    <property type="entry name" value="Clathrin adaptor appendage domain"/>
    <property type="match status" value="1"/>
</dbReference>
<dbReference type="InterPro" id="IPR016024">
    <property type="entry name" value="ARM-type_fold"/>
</dbReference>
<evidence type="ECO:0000256" key="8">
    <source>
        <dbReference type="ARBA" id="ARBA00023176"/>
    </source>
</evidence>
<feature type="binding site" evidence="12">
    <location>
        <begin position="10"/>
        <end position="11"/>
    </location>
    <ligand>
        <name>a 1,2-diacyl-sn-glycero-3-phospho-(1D-myo-inositol-3,4,5-trisphosphate)</name>
        <dbReference type="ChEBI" id="CHEBI:57836"/>
    </ligand>
</feature>
<dbReference type="Gene3D" id="2.60.40.1230">
    <property type="match status" value="1"/>
</dbReference>
<evidence type="ECO:0000256" key="5">
    <source>
        <dbReference type="ARBA" id="ARBA00022583"/>
    </source>
</evidence>
<dbReference type="AlphaFoldDB" id="A0A4Y7LM50"/>
<dbReference type="InterPro" id="IPR002553">
    <property type="entry name" value="Clathrin/coatomer_adapt-like_N"/>
</dbReference>
<dbReference type="EMBL" id="LR000012">
    <property type="protein sequence ID" value="SVE69631.1"/>
    <property type="molecule type" value="mRNA"/>
</dbReference>
<dbReference type="Gene3D" id="1.25.10.10">
    <property type="entry name" value="Leucine-rich Repeat Variant"/>
    <property type="match status" value="1"/>
</dbReference>
<dbReference type="Pfam" id="PF01602">
    <property type="entry name" value="Adaptin_N"/>
    <property type="match status" value="1"/>
</dbReference>
<feature type="binding site" evidence="12">
    <location>
        <begin position="56"/>
        <end position="60"/>
    </location>
    <ligand>
        <name>a 1,2-diacyl-sn-glycero-3-phospho-(1D-myo-inositol-3,4,5-trisphosphate)</name>
        <dbReference type="ChEBI" id="CHEBI:57836"/>
    </ligand>
</feature>
<evidence type="ECO:0000256" key="6">
    <source>
        <dbReference type="ARBA" id="ARBA00022927"/>
    </source>
</evidence>
<feature type="binding site" evidence="12">
    <location>
        <position position="42"/>
    </location>
    <ligand>
        <name>a 1,2-diacyl-sn-glycero-3-phospho-(1D-myo-inositol-3,4,5-trisphosphate)</name>
        <dbReference type="ChEBI" id="CHEBI:57836"/>
    </ligand>
</feature>
<reference evidence="15" key="1">
    <citation type="submission" date="2018-08" db="EMBL/GenBank/DDBJ databases">
        <authorList>
            <person name="Cornetti L."/>
        </authorList>
    </citation>
    <scope>NUCLEOTIDE SEQUENCE</scope>
    <source>
        <strain evidence="15">FI-BAL1-1</strain>
    </source>
</reference>
<dbReference type="InterPro" id="IPR013041">
    <property type="entry name" value="Clathrin_app_Ig-like_sf"/>
</dbReference>
<dbReference type="Pfam" id="PF02883">
    <property type="entry name" value="Alpha_adaptinC2"/>
    <property type="match status" value="1"/>
</dbReference>
<comment type="similarity">
    <text evidence="11">Belongs to the adaptor complexes large subunit family.</text>
</comment>
<dbReference type="GO" id="GO:0006886">
    <property type="term" value="P:intracellular protein transport"/>
    <property type="evidence" value="ECO:0007669"/>
    <property type="project" value="UniProtKB-UniRule"/>
</dbReference>
<feature type="binding site" evidence="12">
    <location>
        <position position="52"/>
    </location>
    <ligand>
        <name>a 1,2-diacyl-sn-glycero-3-phospho-(1D-myo-inositol-3,4,5-trisphosphate)</name>
        <dbReference type="ChEBI" id="CHEBI:57836"/>
    </ligand>
</feature>
<evidence type="ECO:0000256" key="11">
    <source>
        <dbReference type="PIRNR" id="PIRNR037091"/>
    </source>
</evidence>
<feature type="compositionally biased region" description="Low complexity" evidence="13">
    <location>
        <begin position="644"/>
        <end position="666"/>
    </location>
</feature>
<dbReference type="InterPro" id="IPR008152">
    <property type="entry name" value="Clathrin_a/b/g-adaptin_app_Ig"/>
</dbReference>
<dbReference type="GO" id="GO:0072583">
    <property type="term" value="P:clathrin-dependent endocytosis"/>
    <property type="evidence" value="ECO:0007669"/>
    <property type="project" value="InterPro"/>
</dbReference>
<evidence type="ECO:0000256" key="12">
    <source>
        <dbReference type="PIRSR" id="PIRSR037091-1"/>
    </source>
</evidence>
<gene>
    <name evidence="15" type="primary">EOG090X0109</name>
</gene>
<evidence type="ECO:0000256" key="7">
    <source>
        <dbReference type="ARBA" id="ARBA00023136"/>
    </source>
</evidence>
<evidence type="ECO:0000256" key="10">
    <source>
        <dbReference type="ARBA" id="ARBA00068769"/>
    </source>
</evidence>
<keyword evidence="5 11" id="KW-0254">Endocytosis</keyword>
<comment type="subunit">
    <text evidence="9">Adaptor protein complex 2 (AP-2) is a heterotetramer composed of two large adaptins (alpha-type and beta-type subunits), a medium adaptin (mu-type subunit AP50) and a small adaptin (sigma-type subunit AP17).</text>
</comment>
<feature type="domain" description="Clathrin adaptor alpha/beta/gamma-adaptin appendage Ig-like subdomain" evidence="14">
    <location>
        <begin position="718"/>
        <end position="831"/>
    </location>
</feature>
<keyword evidence="3 11" id="KW-0813">Transport</keyword>
<dbReference type="InterPro" id="IPR050840">
    <property type="entry name" value="Adaptor_Complx_Large_Subunit"/>
</dbReference>
<evidence type="ECO:0000313" key="15">
    <source>
        <dbReference type="EMBL" id="SVE69631.1"/>
    </source>
</evidence>
<dbReference type="PANTHER" id="PTHR22780">
    <property type="entry name" value="ADAPTIN, ALPHA/GAMMA/EPSILON"/>
    <property type="match status" value="1"/>
</dbReference>
<dbReference type="FunFam" id="3.30.310.10:FF:000004">
    <property type="entry name" value="AP-2 complex subunit alpha"/>
    <property type="match status" value="1"/>
</dbReference>
<evidence type="ECO:0000256" key="9">
    <source>
        <dbReference type="ARBA" id="ARBA00062716"/>
    </source>
</evidence>
<dbReference type="InterPro" id="IPR011989">
    <property type="entry name" value="ARM-like"/>
</dbReference>
<dbReference type="SUPFAM" id="SSF55711">
    <property type="entry name" value="Subdomain of clathrin and coatomer appendage domain"/>
    <property type="match status" value="1"/>
</dbReference>